<dbReference type="PANTHER" id="PTHR43673">
    <property type="entry name" value="NAD(P)H NITROREDUCTASE YDGI-RELATED"/>
    <property type="match status" value="1"/>
</dbReference>
<evidence type="ECO:0000313" key="8">
    <source>
        <dbReference type="EMBL" id="EAT15064.1"/>
    </source>
</evidence>
<comment type="similarity">
    <text evidence="2">Belongs to the nitroreductase family.</text>
</comment>
<evidence type="ECO:0000256" key="6">
    <source>
        <dbReference type="SAM" id="MobiDB-lite"/>
    </source>
</evidence>
<evidence type="ECO:0000256" key="3">
    <source>
        <dbReference type="ARBA" id="ARBA00022630"/>
    </source>
</evidence>
<keyword evidence="5" id="KW-0560">Oxidoreductase</keyword>
<organism evidence="8 9">
    <name type="scientific">Desulfuromonas acetoxidans (strain DSM 684 / 11070)</name>
    <dbReference type="NCBI Taxonomy" id="281689"/>
    <lineage>
        <taxon>Bacteria</taxon>
        <taxon>Pseudomonadati</taxon>
        <taxon>Thermodesulfobacteriota</taxon>
        <taxon>Desulfuromonadia</taxon>
        <taxon>Desulfuromonadales</taxon>
        <taxon>Desulfuromonadaceae</taxon>
        <taxon>Desulfuromonas</taxon>
    </lineage>
</organism>
<dbReference type="RefSeq" id="WP_006001646.1">
    <property type="nucleotide sequence ID" value="NZ_AAEW02000014.1"/>
</dbReference>
<evidence type="ECO:0000313" key="9">
    <source>
        <dbReference type="Proteomes" id="UP000005695"/>
    </source>
</evidence>
<evidence type="ECO:0000256" key="4">
    <source>
        <dbReference type="ARBA" id="ARBA00022643"/>
    </source>
</evidence>
<sequence length="177" mass="20146">MFLELLRQRRSIRKFTNTPLTNTQLSVLQEAVLRAPSSRSRDPWQFIFVTDRQKRQALSQAKPHGAGFLAEAAVAVIVCADPRCCDVWIEDCSIAAFILQLTAQDLGLGSCWAQIRCREHDDTTDAESYVRRVAGIPEHLRIDAIIGIGEADEEKEGHPEDELRQERIHWQSYRSDT</sequence>
<dbReference type="PANTHER" id="PTHR43673:SF2">
    <property type="entry name" value="NITROREDUCTASE"/>
    <property type="match status" value="1"/>
</dbReference>
<evidence type="ECO:0000256" key="2">
    <source>
        <dbReference type="ARBA" id="ARBA00007118"/>
    </source>
</evidence>
<dbReference type="GO" id="GO:0016491">
    <property type="term" value="F:oxidoreductase activity"/>
    <property type="evidence" value="ECO:0007669"/>
    <property type="project" value="UniProtKB-KW"/>
</dbReference>
<name>Q1JXS9_DESA6</name>
<feature type="domain" description="Nitroreductase" evidence="7">
    <location>
        <begin position="6"/>
        <end position="61"/>
    </location>
</feature>
<comment type="cofactor">
    <cofactor evidence="1">
        <name>FMN</name>
        <dbReference type="ChEBI" id="CHEBI:58210"/>
    </cofactor>
</comment>
<gene>
    <name evidence="8" type="ORF">Dace_1141</name>
</gene>
<dbReference type="EMBL" id="AAEW02000014">
    <property type="protein sequence ID" value="EAT15064.1"/>
    <property type="molecule type" value="Genomic_DNA"/>
</dbReference>
<reference evidence="8" key="2">
    <citation type="submission" date="2006-05" db="EMBL/GenBank/DDBJ databases">
        <title>Sequencing of the draft genome and assembly of Desulfuromonas acetoxidans DSM 684.</title>
        <authorList>
            <consortium name="US DOE Joint Genome Institute (JGI-PGF)"/>
            <person name="Copeland A."/>
            <person name="Lucas S."/>
            <person name="Lapidus A."/>
            <person name="Barry K."/>
            <person name="Detter J.C."/>
            <person name="Glavina del Rio T."/>
            <person name="Hammon N."/>
            <person name="Israni S."/>
            <person name="Dalin E."/>
            <person name="Tice H."/>
            <person name="Bruce D."/>
            <person name="Pitluck S."/>
            <person name="Richardson P."/>
        </authorList>
    </citation>
    <scope>NUCLEOTIDE SEQUENCE [LARGE SCALE GENOMIC DNA]</scope>
    <source>
        <strain evidence="8">DSM 684</strain>
    </source>
</reference>
<evidence type="ECO:0000256" key="5">
    <source>
        <dbReference type="ARBA" id="ARBA00023002"/>
    </source>
</evidence>
<keyword evidence="3" id="KW-0285">Flavoprotein</keyword>
<dbReference type="Proteomes" id="UP000005695">
    <property type="component" value="Unassembled WGS sequence"/>
</dbReference>
<dbReference type="SUPFAM" id="SSF55469">
    <property type="entry name" value="FMN-dependent nitroreductase-like"/>
    <property type="match status" value="1"/>
</dbReference>
<dbReference type="Pfam" id="PF00881">
    <property type="entry name" value="Nitroreductase"/>
    <property type="match status" value="2"/>
</dbReference>
<accession>Q1JXS9</accession>
<feature type="domain" description="Nitroreductase" evidence="7">
    <location>
        <begin position="80"/>
        <end position="149"/>
    </location>
</feature>
<keyword evidence="4" id="KW-0288">FMN</keyword>
<dbReference type="AlphaFoldDB" id="Q1JXS9"/>
<dbReference type="CDD" id="cd02151">
    <property type="entry name" value="nitroreductase"/>
    <property type="match status" value="1"/>
</dbReference>
<dbReference type="InterPro" id="IPR000415">
    <property type="entry name" value="Nitroreductase-like"/>
</dbReference>
<protein>
    <submittedName>
        <fullName evidence="8">Nitroreductase</fullName>
    </submittedName>
</protein>
<dbReference type="OrthoDB" id="9809288at2"/>
<comment type="caution">
    <text evidence="8">The sequence shown here is derived from an EMBL/GenBank/DDBJ whole genome shotgun (WGS) entry which is preliminary data.</text>
</comment>
<reference evidence="8" key="1">
    <citation type="submission" date="2006-05" db="EMBL/GenBank/DDBJ databases">
        <title>Annotation of the draft genome assembly of Desulfuromonas acetoxidans DSM 684.</title>
        <authorList>
            <consortium name="US DOE Joint Genome Institute (JGI-ORNL)"/>
            <person name="Larimer F."/>
            <person name="Land M."/>
            <person name="Hauser L."/>
        </authorList>
    </citation>
    <scope>NUCLEOTIDE SEQUENCE [LARGE SCALE GENOMIC DNA]</scope>
    <source>
        <strain evidence="8">DSM 684</strain>
    </source>
</reference>
<keyword evidence="9" id="KW-1185">Reference proteome</keyword>
<dbReference type="Gene3D" id="3.40.109.10">
    <property type="entry name" value="NADH Oxidase"/>
    <property type="match status" value="1"/>
</dbReference>
<feature type="region of interest" description="Disordered" evidence="6">
    <location>
        <begin position="151"/>
        <end position="177"/>
    </location>
</feature>
<feature type="compositionally biased region" description="Basic and acidic residues" evidence="6">
    <location>
        <begin position="155"/>
        <end position="177"/>
    </location>
</feature>
<proteinExistence type="inferred from homology"/>
<dbReference type="InterPro" id="IPR029479">
    <property type="entry name" value="Nitroreductase"/>
</dbReference>
<evidence type="ECO:0000259" key="7">
    <source>
        <dbReference type="Pfam" id="PF00881"/>
    </source>
</evidence>
<evidence type="ECO:0000256" key="1">
    <source>
        <dbReference type="ARBA" id="ARBA00001917"/>
    </source>
</evidence>